<dbReference type="Gene3D" id="1.20.120.160">
    <property type="entry name" value="HPT domain"/>
    <property type="match status" value="1"/>
</dbReference>
<evidence type="ECO:0000256" key="7">
    <source>
        <dbReference type="ARBA" id="ARBA00022741"/>
    </source>
</evidence>
<evidence type="ECO:0000256" key="9">
    <source>
        <dbReference type="ARBA" id="ARBA00022840"/>
    </source>
</evidence>
<dbReference type="CDD" id="cd16916">
    <property type="entry name" value="HATPase_CheA-like"/>
    <property type="match status" value="1"/>
</dbReference>
<dbReference type="PRINTS" id="PR00344">
    <property type="entry name" value="BCTRLSENSOR"/>
</dbReference>
<evidence type="ECO:0000256" key="6">
    <source>
        <dbReference type="ARBA" id="ARBA00022679"/>
    </source>
</evidence>
<dbReference type="SMART" id="SM01231">
    <property type="entry name" value="H-kinase_dim"/>
    <property type="match status" value="1"/>
</dbReference>
<dbReference type="InterPro" id="IPR004358">
    <property type="entry name" value="Sig_transdc_His_kin-like_C"/>
</dbReference>
<evidence type="ECO:0000256" key="5">
    <source>
        <dbReference type="ARBA" id="ARBA00022553"/>
    </source>
</evidence>
<dbReference type="SMART" id="SM00387">
    <property type="entry name" value="HATPase_c"/>
    <property type="match status" value="1"/>
</dbReference>
<evidence type="ECO:0000259" key="15">
    <source>
        <dbReference type="PROSITE" id="PS50894"/>
    </source>
</evidence>
<dbReference type="SUPFAM" id="SSF47226">
    <property type="entry name" value="Histidine-containing phosphotransfer domain, HPT domain"/>
    <property type="match status" value="1"/>
</dbReference>
<dbReference type="InterPro" id="IPR037006">
    <property type="entry name" value="CheA-like_homodim_sf"/>
</dbReference>
<dbReference type="InterPro" id="IPR036061">
    <property type="entry name" value="CheW-like_dom_sf"/>
</dbReference>
<dbReference type="PROSITE" id="PS50109">
    <property type="entry name" value="HIS_KIN"/>
    <property type="match status" value="1"/>
</dbReference>
<protein>
    <recommendedName>
        <fullName evidence="3">Chemotaxis protein CheA</fullName>
        <ecNumber evidence="2">2.7.13.3</ecNumber>
    </recommendedName>
</protein>
<keyword evidence="10" id="KW-0902">Two-component regulatory system</keyword>
<dbReference type="Proteomes" id="UP000810171">
    <property type="component" value="Unassembled WGS sequence"/>
</dbReference>
<dbReference type="Pfam" id="PF02895">
    <property type="entry name" value="H-kinase_dim"/>
    <property type="match status" value="1"/>
</dbReference>
<evidence type="ECO:0000259" key="14">
    <source>
        <dbReference type="PROSITE" id="PS50851"/>
    </source>
</evidence>
<evidence type="ECO:0000256" key="11">
    <source>
        <dbReference type="ARBA" id="ARBA00035100"/>
    </source>
</evidence>
<dbReference type="Pfam" id="PF01584">
    <property type="entry name" value="CheW"/>
    <property type="match status" value="1"/>
</dbReference>
<evidence type="ECO:0000256" key="1">
    <source>
        <dbReference type="ARBA" id="ARBA00000085"/>
    </source>
</evidence>
<dbReference type="Gene3D" id="3.30.565.10">
    <property type="entry name" value="Histidine kinase-like ATPase, C-terminal domain"/>
    <property type="match status" value="1"/>
</dbReference>
<dbReference type="EMBL" id="JACVEW010000008">
    <property type="protein sequence ID" value="MBP0048446.1"/>
    <property type="molecule type" value="Genomic_DNA"/>
</dbReference>
<name>A0ABS3Z9S3_9GAMM</name>
<comment type="caution">
    <text evidence="16">The sequence shown here is derived from an EMBL/GenBank/DDBJ whole genome shotgun (WGS) entry which is preliminary data.</text>
</comment>
<keyword evidence="8" id="KW-0418">Kinase</keyword>
<evidence type="ECO:0000256" key="3">
    <source>
        <dbReference type="ARBA" id="ARBA00021495"/>
    </source>
</evidence>
<sequence>MTDPVDIFREEALEHLSNLEAALLELEQAPTSAEEIDAAFRSMHTIKGAAGMVGFDHLSQFTHHLETLFDRVREGQVELTAPLINQILEARDHIERLLDDPSPSVELQAVSAAQIIQFTEVTGEEHAGPERQETGHASQTAAGEARLYRIDICPAADAFRDGFDTLPLLKELSGLGEIHVTTRLGSSFDPRHFEPETCVLALSVALTTHASRESIEDVFIFVGDEWQIDITAITADEDCRLGDLLVDQKVVAPDALEQVLEQQPRAGELITAAGLAAPETVQSTLDEQRFIREQQKKQRKATPEQSIKVPQHKLDQLMDQVGELVILQARLEQLALESDDERASSLAEELSRLSTGLRETTFDIRMLPIGSTFGRFRRLVRDLANDLGKEVVLETEGAETELDKVVIDRLSDPLVHLLRNSLDHGIETPEVRREKGKPARGHLWLSASQHQGQIQILIRDDGAGLDTERILSKAIERGVVQPGADLDPQEIYQLIFEAGFSTAQTVSDVSGRGVGMDVVKRSIESLQGRVQLDSTLGKGTEVCITLPMTLAIIDGLMTGVSRERYVLPLSTVEECVEAVPETEDENSGVRLIRHRDALIPCLRLRDFFRVGGQPPEIEQTVVVRVGEALMGITVDEVVGHFQTVIKSLGRLYQGAGGVMGATIMGDGQIAMILDVGELVEQARK</sequence>
<feature type="domain" description="CheW-like" evidence="14">
    <location>
        <begin position="552"/>
        <end position="684"/>
    </location>
</feature>
<keyword evidence="6" id="KW-0808">Transferase</keyword>
<dbReference type="EC" id="2.7.13.3" evidence="2"/>
<keyword evidence="5 12" id="KW-0597">Phosphoprotein</keyword>
<evidence type="ECO:0000256" key="4">
    <source>
        <dbReference type="ARBA" id="ARBA00022500"/>
    </source>
</evidence>
<dbReference type="Pfam" id="PF02518">
    <property type="entry name" value="HATPase_c"/>
    <property type="match status" value="1"/>
</dbReference>
<keyword evidence="7" id="KW-0547">Nucleotide-binding</keyword>
<dbReference type="SUPFAM" id="SSF47384">
    <property type="entry name" value="Homodimeric domain of signal transducing histidine kinase"/>
    <property type="match status" value="1"/>
</dbReference>
<dbReference type="InterPro" id="IPR005467">
    <property type="entry name" value="His_kinase_dom"/>
</dbReference>
<accession>A0ABS3Z9S3</accession>
<dbReference type="InterPro" id="IPR051315">
    <property type="entry name" value="Bact_Chemotaxis_CheA"/>
</dbReference>
<dbReference type="SUPFAM" id="SSF55874">
    <property type="entry name" value="ATPase domain of HSP90 chaperone/DNA topoisomerase II/histidine kinase"/>
    <property type="match status" value="1"/>
</dbReference>
<dbReference type="RefSeq" id="WP_209287064.1">
    <property type="nucleotide sequence ID" value="NZ_JACVEW010000008.1"/>
</dbReference>
<evidence type="ECO:0000256" key="12">
    <source>
        <dbReference type="PROSITE-ProRule" id="PRU00110"/>
    </source>
</evidence>
<dbReference type="InterPro" id="IPR036097">
    <property type="entry name" value="HisK_dim/P_sf"/>
</dbReference>
<dbReference type="Pfam" id="PF01627">
    <property type="entry name" value="Hpt"/>
    <property type="match status" value="1"/>
</dbReference>
<keyword evidence="17" id="KW-1185">Reference proteome</keyword>
<keyword evidence="4" id="KW-0145">Chemotaxis</keyword>
<dbReference type="SMART" id="SM00073">
    <property type="entry name" value="HPT"/>
    <property type="match status" value="1"/>
</dbReference>
<dbReference type="SUPFAM" id="SSF50341">
    <property type="entry name" value="CheW-like"/>
    <property type="match status" value="1"/>
</dbReference>
<dbReference type="PROSITE" id="PS50894">
    <property type="entry name" value="HPT"/>
    <property type="match status" value="1"/>
</dbReference>
<feature type="domain" description="HPt" evidence="15">
    <location>
        <begin position="1"/>
        <end position="101"/>
    </location>
</feature>
<evidence type="ECO:0000256" key="10">
    <source>
        <dbReference type="ARBA" id="ARBA00023012"/>
    </source>
</evidence>
<dbReference type="Gene3D" id="1.10.287.560">
    <property type="entry name" value="Histidine kinase CheA-like, homodimeric domain"/>
    <property type="match status" value="1"/>
</dbReference>
<organism evidence="16 17">
    <name type="scientific">Marinobacterium alkalitolerans</name>
    <dbReference type="NCBI Taxonomy" id="1542925"/>
    <lineage>
        <taxon>Bacteria</taxon>
        <taxon>Pseudomonadati</taxon>
        <taxon>Pseudomonadota</taxon>
        <taxon>Gammaproteobacteria</taxon>
        <taxon>Oceanospirillales</taxon>
        <taxon>Oceanospirillaceae</taxon>
        <taxon>Marinobacterium</taxon>
    </lineage>
</organism>
<dbReference type="PROSITE" id="PS50851">
    <property type="entry name" value="CHEW"/>
    <property type="match status" value="1"/>
</dbReference>
<dbReference type="PANTHER" id="PTHR43395:SF10">
    <property type="entry name" value="CHEMOTAXIS PROTEIN CHEA"/>
    <property type="match status" value="1"/>
</dbReference>
<evidence type="ECO:0000313" key="17">
    <source>
        <dbReference type="Proteomes" id="UP000810171"/>
    </source>
</evidence>
<evidence type="ECO:0000256" key="2">
    <source>
        <dbReference type="ARBA" id="ARBA00012438"/>
    </source>
</evidence>
<dbReference type="PANTHER" id="PTHR43395">
    <property type="entry name" value="SENSOR HISTIDINE KINASE CHEA"/>
    <property type="match status" value="1"/>
</dbReference>
<dbReference type="InterPro" id="IPR004105">
    <property type="entry name" value="CheA-like_dim"/>
</dbReference>
<comment type="function">
    <text evidence="11">Involved in the transmission of sensory signals from the chemoreceptors to the flagellar motors. CheA is autophosphorylated; it can transfer its phosphate group to either CheB or CheY.</text>
</comment>
<comment type="catalytic activity">
    <reaction evidence="1">
        <text>ATP + protein L-histidine = ADP + protein N-phospho-L-histidine.</text>
        <dbReference type="EC" id="2.7.13.3"/>
    </reaction>
</comment>
<reference evidence="16 17" key="1">
    <citation type="submission" date="2020-09" db="EMBL/GenBank/DDBJ databases">
        <authorList>
            <person name="Tanuku N.R.S."/>
        </authorList>
    </citation>
    <scope>NUCLEOTIDE SEQUENCE [LARGE SCALE GENOMIC DNA]</scope>
    <source>
        <strain evidence="16 17">AK62</strain>
    </source>
</reference>
<evidence type="ECO:0000313" key="16">
    <source>
        <dbReference type="EMBL" id="MBP0048446.1"/>
    </source>
</evidence>
<evidence type="ECO:0000259" key="13">
    <source>
        <dbReference type="PROSITE" id="PS50109"/>
    </source>
</evidence>
<dbReference type="CDD" id="cd00731">
    <property type="entry name" value="CheA_reg"/>
    <property type="match status" value="1"/>
</dbReference>
<dbReference type="Gene3D" id="2.30.30.40">
    <property type="entry name" value="SH3 Domains"/>
    <property type="match status" value="1"/>
</dbReference>
<dbReference type="SMART" id="SM00260">
    <property type="entry name" value="CheW"/>
    <property type="match status" value="1"/>
</dbReference>
<dbReference type="InterPro" id="IPR036890">
    <property type="entry name" value="HATPase_C_sf"/>
</dbReference>
<dbReference type="CDD" id="cd00088">
    <property type="entry name" value="HPT"/>
    <property type="match status" value="1"/>
</dbReference>
<dbReference type="InterPro" id="IPR003594">
    <property type="entry name" value="HATPase_dom"/>
</dbReference>
<keyword evidence="9" id="KW-0067">ATP-binding</keyword>
<dbReference type="InterPro" id="IPR036641">
    <property type="entry name" value="HPT_dom_sf"/>
</dbReference>
<feature type="domain" description="Histidine kinase" evidence="13">
    <location>
        <begin position="309"/>
        <end position="550"/>
    </location>
</feature>
<dbReference type="InterPro" id="IPR008207">
    <property type="entry name" value="Sig_transdc_His_kin_Hpt_dom"/>
</dbReference>
<proteinExistence type="predicted"/>
<feature type="modified residue" description="Phosphohistidine" evidence="12">
    <location>
        <position position="44"/>
    </location>
</feature>
<dbReference type="InterPro" id="IPR002545">
    <property type="entry name" value="CheW-lke_dom"/>
</dbReference>
<gene>
    <name evidence="16" type="ORF">H9C73_06835</name>
</gene>
<evidence type="ECO:0000256" key="8">
    <source>
        <dbReference type="ARBA" id="ARBA00022777"/>
    </source>
</evidence>